<evidence type="ECO:0000313" key="6">
    <source>
        <dbReference type="EMBL" id="KRH92907.1"/>
    </source>
</evidence>
<gene>
    <name evidence="6" type="ORF">M153_213700093</name>
</gene>
<organism evidence="6 7">
    <name type="scientific">Pseudoloma neurophilia</name>
    <dbReference type="NCBI Taxonomy" id="146866"/>
    <lineage>
        <taxon>Eukaryota</taxon>
        <taxon>Fungi</taxon>
        <taxon>Fungi incertae sedis</taxon>
        <taxon>Microsporidia</taxon>
        <taxon>Pseudoloma</taxon>
    </lineage>
</organism>
<keyword evidence="5" id="KW-0732">Signal</keyword>
<dbReference type="PROSITE" id="PS00297">
    <property type="entry name" value="HSP70_1"/>
    <property type="match status" value="1"/>
</dbReference>
<feature type="chain" id="PRO_5006399111" evidence="5">
    <location>
        <begin position="21"/>
        <end position="710"/>
    </location>
</feature>
<dbReference type="Gene3D" id="3.30.30.30">
    <property type="match status" value="1"/>
</dbReference>
<dbReference type="InterPro" id="IPR043129">
    <property type="entry name" value="ATPase_NBD"/>
</dbReference>
<accession>A0A0R0M3F3</accession>
<dbReference type="InterPro" id="IPR029047">
    <property type="entry name" value="HSP70_peptide-bd_sf"/>
</dbReference>
<evidence type="ECO:0000256" key="1">
    <source>
        <dbReference type="ARBA" id="ARBA00022741"/>
    </source>
</evidence>
<dbReference type="PANTHER" id="PTHR19375">
    <property type="entry name" value="HEAT SHOCK PROTEIN 70KDA"/>
    <property type="match status" value="1"/>
</dbReference>
<feature type="compositionally biased region" description="Low complexity" evidence="4">
    <location>
        <begin position="373"/>
        <end position="391"/>
    </location>
</feature>
<feature type="compositionally biased region" description="Basic and acidic residues" evidence="4">
    <location>
        <begin position="357"/>
        <end position="372"/>
    </location>
</feature>
<dbReference type="PROSITE" id="PS01036">
    <property type="entry name" value="HSP70_3"/>
    <property type="match status" value="1"/>
</dbReference>
<dbReference type="Gene3D" id="2.60.34.10">
    <property type="entry name" value="Substrate Binding Domain Of DNAk, Chain A, domain 1"/>
    <property type="match status" value="1"/>
</dbReference>
<dbReference type="EMBL" id="LGUB01000596">
    <property type="protein sequence ID" value="KRH92907.1"/>
    <property type="molecule type" value="Genomic_DNA"/>
</dbReference>
<name>A0A0R0M3F3_9MICR</name>
<evidence type="ECO:0000256" key="5">
    <source>
        <dbReference type="SAM" id="SignalP"/>
    </source>
</evidence>
<dbReference type="SUPFAM" id="SSF100920">
    <property type="entry name" value="Heat shock protein 70kD (HSP70), peptide-binding domain"/>
    <property type="match status" value="1"/>
</dbReference>
<feature type="compositionally biased region" description="Low complexity" evidence="4">
    <location>
        <begin position="334"/>
        <end position="356"/>
    </location>
</feature>
<evidence type="ECO:0000256" key="4">
    <source>
        <dbReference type="SAM" id="MobiDB-lite"/>
    </source>
</evidence>
<dbReference type="PROSITE" id="PS00329">
    <property type="entry name" value="HSP70_2"/>
    <property type="match status" value="1"/>
</dbReference>
<keyword evidence="1 3" id="KW-0547">Nucleotide-binding</keyword>
<evidence type="ECO:0000313" key="7">
    <source>
        <dbReference type="Proteomes" id="UP000051530"/>
    </source>
</evidence>
<sequence length="710" mass="80112">MLKNLFLFTLLVVIYTLTDDQNKKGLKVCVGIDLGTTYSSVAIVPKSGVADLDILDIGGGRTTLPSVIRYDPIKLSAKDKITWIPKTGWDVFLSNLKNPTPNSYIYAFKRYMGIASIEDEPKLKGINEKVTYSIIEEKKGENTSLYMEIKDINNKTVKKVSAIDASATILETLIEIVNEKYGKENIENVIITVPAYFSETQVKATKTAATIANLTVQRTVNEPVAAAYAYQIRYAQEPVDSYLVFDFGGGTLDISILEYESGVLEVVTYSGSNFLGGENINDCLFKYFYSILKNKNILLDDVEMLRLRGFTEKFKISLCNKILLSENNKGGKGNDNNNKRSNNIDNNLNDKINLDNNNKRNNKDNNDKDNKDNNNNNNNNKDNNNLNNNNNNNDVIEFSDDFIYLGNKVENFTLSDKKFKSICKPIIDEIIDQLTGPTGVLTKYKNKWEKDKSDIQKVLLVGGSTRVPFVREILSQLFTKEKVSSELNPDTVVAEGAALYAANMLDWLKDDSLHLIDVVPMNIGICVDTDTFESILDMESAIPASQVKTFTTGQDNQSMVKIKVAQGVRYQYHKNQHLGQFELTLKDPKPKGIPQIEVSVSINKEREIFVKATDKATGLEEKIQFVKKDYELSDQRRQEMLKDRDSNKSLDESLKKKDSNIKELETYKDSINHSIIQLGEKINESERTLLFKEISKVEEFLKDAKNPMAG</sequence>
<dbReference type="SUPFAM" id="SSF53067">
    <property type="entry name" value="Actin-like ATPase domain"/>
    <property type="match status" value="2"/>
</dbReference>
<dbReference type="OrthoDB" id="434160at2759"/>
<keyword evidence="2 3" id="KW-0067">ATP-binding</keyword>
<dbReference type="PRINTS" id="PR00301">
    <property type="entry name" value="HEATSHOCK70"/>
</dbReference>
<dbReference type="VEuPathDB" id="MicrosporidiaDB:M153_213700093"/>
<dbReference type="InterPro" id="IPR013126">
    <property type="entry name" value="Hsp_70_fam"/>
</dbReference>
<dbReference type="Pfam" id="PF00012">
    <property type="entry name" value="HSP70"/>
    <property type="match status" value="2"/>
</dbReference>
<evidence type="ECO:0000256" key="3">
    <source>
        <dbReference type="RuleBase" id="RU003322"/>
    </source>
</evidence>
<dbReference type="Gene3D" id="3.90.640.10">
    <property type="entry name" value="Actin, Chain A, domain 4"/>
    <property type="match status" value="2"/>
</dbReference>
<proteinExistence type="inferred from homology"/>
<dbReference type="AlphaFoldDB" id="A0A0R0M3F3"/>
<feature type="signal peptide" evidence="5">
    <location>
        <begin position="1"/>
        <end position="20"/>
    </location>
</feature>
<dbReference type="Proteomes" id="UP000051530">
    <property type="component" value="Unassembled WGS sequence"/>
</dbReference>
<dbReference type="GO" id="GO:0140662">
    <property type="term" value="F:ATP-dependent protein folding chaperone"/>
    <property type="evidence" value="ECO:0007669"/>
    <property type="project" value="InterPro"/>
</dbReference>
<keyword evidence="7" id="KW-1185">Reference proteome</keyword>
<comment type="caution">
    <text evidence="6">The sequence shown here is derived from an EMBL/GenBank/DDBJ whole genome shotgun (WGS) entry which is preliminary data.</text>
</comment>
<dbReference type="InterPro" id="IPR018181">
    <property type="entry name" value="Heat_shock_70_CS"/>
</dbReference>
<comment type="similarity">
    <text evidence="3">Belongs to the heat shock protein 70 family.</text>
</comment>
<dbReference type="Gene3D" id="3.30.420.40">
    <property type="match status" value="4"/>
</dbReference>
<evidence type="ECO:0000256" key="2">
    <source>
        <dbReference type="ARBA" id="ARBA00022840"/>
    </source>
</evidence>
<reference evidence="6 7" key="1">
    <citation type="submission" date="2015-07" db="EMBL/GenBank/DDBJ databases">
        <title>The genome of Pseudoloma neurophilia, a relevant intracellular parasite of the zebrafish.</title>
        <authorList>
            <person name="Ndikumana S."/>
            <person name="Pelin A."/>
            <person name="Sanders J."/>
            <person name="Corradi N."/>
        </authorList>
    </citation>
    <scope>NUCLEOTIDE SEQUENCE [LARGE SCALE GENOMIC DNA]</scope>
    <source>
        <strain evidence="6 7">MK1</strain>
    </source>
</reference>
<feature type="region of interest" description="Disordered" evidence="4">
    <location>
        <begin position="329"/>
        <end position="391"/>
    </location>
</feature>
<feature type="non-terminal residue" evidence="6">
    <location>
        <position position="710"/>
    </location>
</feature>
<protein>
    <submittedName>
        <fullName evidence="6">Molecular chaperones HSP70/HSC70, HSP70 superfamily</fullName>
    </submittedName>
</protein>
<dbReference type="GO" id="GO:0005524">
    <property type="term" value="F:ATP binding"/>
    <property type="evidence" value="ECO:0007669"/>
    <property type="project" value="UniProtKB-KW"/>
</dbReference>